<dbReference type="AlphaFoldDB" id="B7X1R6"/>
<dbReference type="EMBL" id="AAUJ02000001">
    <property type="protein sequence ID" value="EED68422.1"/>
    <property type="molecule type" value="Genomic_DNA"/>
</dbReference>
<reference evidence="2" key="2">
    <citation type="submission" date="2009-01" db="EMBL/GenBank/DDBJ databases">
        <authorList>
            <consortium name="US DOE Joint Genome Institute (JGI-PGF)"/>
            <person name="Lucas S."/>
            <person name="Copeland A."/>
            <person name="Lapidus A."/>
            <person name="Glavina del Rio T."/>
            <person name="Dalin E."/>
            <person name="Tice H."/>
            <person name="Bruce D."/>
            <person name="Goodwin L."/>
            <person name="Pitluck S."/>
            <person name="LaButti K.M."/>
            <person name="Lowry S."/>
            <person name="Sun H."/>
            <person name="Larimer F."/>
            <person name="Land M.L."/>
            <person name="Hauser L."/>
            <person name="Kjelleberg S."/>
            <person name="Cook A."/>
            <person name="Knepper T.P."/>
            <person name="Fischer K."/>
            <person name="Schleheck D."/>
            <person name="Richardson P."/>
        </authorList>
    </citation>
    <scope>NUCLEOTIDE SEQUENCE</scope>
    <source>
        <strain evidence="2">KF-1</strain>
    </source>
</reference>
<dbReference type="Proteomes" id="UP000003039">
    <property type="component" value="Unassembled WGS sequence"/>
</dbReference>
<dbReference type="OrthoDB" id="8904137at2"/>
<feature type="compositionally biased region" description="Polar residues" evidence="1">
    <location>
        <begin position="121"/>
        <end position="134"/>
    </location>
</feature>
<sequence>MANPWLRLYAEFAHDPKVQMMSEAMQRRYIMLMCMRCSNDLVTLHDDEVTFHLRISEQDWAETKALFIKKGFIDSKLNLLNWEKRQFKIDSSSSSAERVAKHRAKKKSGIGNAVTPDVTLHETQSNALEQIQNRTDTEKNKEPNGSVGSADDAGSENETADEAQVLSGDKNDGYNPGHTGEKQQQGHKHLHSQSSEESQDGDAFPPCPVDKIVGLYHEQLPELPSVKLLNDKRKRALRKIWRWVLTSKKSDGQPRATTAEEACAWLRGYFHRATKNDFLMGRGQRSAEHAGWQCDLDFLLTDNGMKHVIEKTKGGAA</sequence>
<organism evidence="2 4">
    <name type="scientific">Comamonas testosteroni (strain DSM 14576 / KF-1)</name>
    <name type="common">Pseudomonas testosteroni</name>
    <dbReference type="NCBI Taxonomy" id="399795"/>
    <lineage>
        <taxon>Bacteria</taxon>
        <taxon>Pseudomonadati</taxon>
        <taxon>Pseudomonadota</taxon>
        <taxon>Betaproteobacteria</taxon>
        <taxon>Burkholderiales</taxon>
        <taxon>Comamonadaceae</taxon>
        <taxon>Comamonas</taxon>
    </lineage>
</organism>
<evidence type="ECO:0000313" key="2">
    <source>
        <dbReference type="EMBL" id="EED68359.1"/>
    </source>
</evidence>
<name>B7X1R6_COMTK</name>
<dbReference type="EMBL" id="AAUJ02000001">
    <property type="protein sequence ID" value="EED68359.1"/>
    <property type="molecule type" value="Genomic_DNA"/>
</dbReference>
<proteinExistence type="predicted"/>
<feature type="region of interest" description="Disordered" evidence="1">
    <location>
        <begin position="91"/>
        <end position="207"/>
    </location>
</feature>
<evidence type="ECO:0000313" key="3">
    <source>
        <dbReference type="EMBL" id="EED68422.1"/>
    </source>
</evidence>
<protein>
    <submittedName>
        <fullName evidence="2">Uncharacterized protein</fullName>
    </submittedName>
</protein>
<dbReference type="eggNOG" id="COG1403">
    <property type="taxonomic scope" value="Bacteria"/>
</dbReference>
<comment type="caution">
    <text evidence="2">The sequence shown here is derived from an EMBL/GenBank/DDBJ whole genome shotgun (WGS) entry which is preliminary data.</text>
</comment>
<accession>B7X1R6</accession>
<evidence type="ECO:0000313" key="4">
    <source>
        <dbReference type="Proteomes" id="UP000003039"/>
    </source>
</evidence>
<gene>
    <name evidence="2" type="ORF">CtesDRAFT_PD3306</name>
    <name evidence="3" type="ORF">CtesDRAFT_PD3369</name>
</gene>
<dbReference type="RefSeq" id="WP_003056751.1">
    <property type="nucleotide sequence ID" value="NZ_AAUJ02000001.1"/>
</dbReference>
<reference evidence="2 4" key="1">
    <citation type="journal article" date="2004" name="Appl. Environ. Microbiol.">
        <title>Mineralization of individual congeners of linear alkylbenzenesulfonate by defined pairs of heterotrophic bacteria.</title>
        <authorList>
            <person name="Schleheck D."/>
            <person name="Knepper T.P."/>
            <person name="Fischer K."/>
            <person name="Cook A.M."/>
        </authorList>
    </citation>
    <scope>NUCLEOTIDE SEQUENCE [LARGE SCALE GENOMIC DNA]</scope>
    <source>
        <strain evidence="4">DSM 14576 / KF-1</strain>
        <strain evidence="2">KF-1</strain>
    </source>
</reference>
<evidence type="ECO:0000256" key="1">
    <source>
        <dbReference type="SAM" id="MobiDB-lite"/>
    </source>
</evidence>